<name>A0A9D7T0Y1_9BACT</name>
<evidence type="ECO:0000313" key="5">
    <source>
        <dbReference type="Proteomes" id="UP000808337"/>
    </source>
</evidence>
<dbReference type="InterPro" id="IPR009057">
    <property type="entry name" value="Homeodomain-like_sf"/>
</dbReference>
<dbReference type="SMART" id="SM00342">
    <property type="entry name" value="HTH_ARAC"/>
    <property type="match status" value="1"/>
</dbReference>
<dbReference type="InterPro" id="IPR018060">
    <property type="entry name" value="HTH_AraC"/>
</dbReference>
<organism evidence="4 5">
    <name type="scientific">Candidatus Opimibacter skivensis</name>
    <dbReference type="NCBI Taxonomy" id="2982028"/>
    <lineage>
        <taxon>Bacteria</taxon>
        <taxon>Pseudomonadati</taxon>
        <taxon>Bacteroidota</taxon>
        <taxon>Saprospiria</taxon>
        <taxon>Saprospirales</taxon>
        <taxon>Saprospiraceae</taxon>
        <taxon>Candidatus Opimibacter</taxon>
    </lineage>
</organism>
<dbReference type="PANTHER" id="PTHR47893:SF1">
    <property type="entry name" value="REGULATORY PROTEIN PCHR"/>
    <property type="match status" value="1"/>
</dbReference>
<feature type="domain" description="HTH araC/xylS-type" evidence="3">
    <location>
        <begin position="211"/>
        <end position="309"/>
    </location>
</feature>
<accession>A0A9D7T0Y1</accession>
<keyword evidence="2" id="KW-0804">Transcription</keyword>
<keyword evidence="1" id="KW-0805">Transcription regulation</keyword>
<dbReference type="Pfam" id="PF12833">
    <property type="entry name" value="HTH_18"/>
    <property type="match status" value="1"/>
</dbReference>
<dbReference type="GO" id="GO:0003700">
    <property type="term" value="F:DNA-binding transcription factor activity"/>
    <property type="evidence" value="ECO:0007669"/>
    <property type="project" value="InterPro"/>
</dbReference>
<comment type="caution">
    <text evidence="4">The sequence shown here is derived from an EMBL/GenBank/DDBJ whole genome shotgun (WGS) entry which is preliminary data.</text>
</comment>
<dbReference type="Proteomes" id="UP000808337">
    <property type="component" value="Unassembled WGS sequence"/>
</dbReference>
<evidence type="ECO:0000313" key="4">
    <source>
        <dbReference type="EMBL" id="MBK9985235.1"/>
    </source>
</evidence>
<evidence type="ECO:0000256" key="2">
    <source>
        <dbReference type="ARBA" id="ARBA00023163"/>
    </source>
</evidence>
<dbReference type="AlphaFoldDB" id="A0A9D7T0Y1"/>
<dbReference type="PROSITE" id="PS01124">
    <property type="entry name" value="HTH_ARAC_FAMILY_2"/>
    <property type="match status" value="1"/>
</dbReference>
<sequence length="314" mass="35615">MKVEEIKIDLTDQAKLSETGLNLYHREITVSEHIQLALFEATHTSHITIVNRFDNPKPHIGFNFCVAGATSFALTGGYPTAFADSSKVNNFLMPTCKVTQELVLKPSISLLTLYVDLPAFLKLIGESLEALPFQFLDAMHMSNKCYFESYQWQAIIKNTLSQIFHSQMSPLAMRIFIESKSLELIAIILDIYAKGNQRQFTISRSDIDKIQFAKDLLLRDIANPPSLSKLAREAGTNEFTLKKGFKELFNVPVFKYLQQMRLAKAYELFQATNLQVSEVAIIVGYESVSSFNRAFLQFYGMKPGDVKRIPFKTI</sequence>
<protein>
    <submittedName>
        <fullName evidence="4">Helix-turn-helix transcriptional regulator</fullName>
    </submittedName>
</protein>
<proteinExistence type="predicted"/>
<evidence type="ECO:0000259" key="3">
    <source>
        <dbReference type="PROSITE" id="PS01124"/>
    </source>
</evidence>
<dbReference type="GO" id="GO:0043565">
    <property type="term" value="F:sequence-specific DNA binding"/>
    <property type="evidence" value="ECO:0007669"/>
    <property type="project" value="InterPro"/>
</dbReference>
<evidence type="ECO:0000256" key="1">
    <source>
        <dbReference type="ARBA" id="ARBA00023015"/>
    </source>
</evidence>
<gene>
    <name evidence="4" type="ORF">IPP15_23295</name>
</gene>
<dbReference type="EMBL" id="JADKGY010000034">
    <property type="protein sequence ID" value="MBK9985235.1"/>
    <property type="molecule type" value="Genomic_DNA"/>
</dbReference>
<dbReference type="SUPFAM" id="SSF46689">
    <property type="entry name" value="Homeodomain-like"/>
    <property type="match status" value="2"/>
</dbReference>
<dbReference type="PANTHER" id="PTHR47893">
    <property type="entry name" value="REGULATORY PROTEIN PCHR"/>
    <property type="match status" value="1"/>
</dbReference>
<dbReference type="InterPro" id="IPR053142">
    <property type="entry name" value="PchR_regulatory_protein"/>
</dbReference>
<reference evidence="4 5" key="1">
    <citation type="submission" date="2020-10" db="EMBL/GenBank/DDBJ databases">
        <title>Connecting structure to function with the recovery of over 1000 high-quality activated sludge metagenome-assembled genomes encoding full-length rRNA genes using long-read sequencing.</title>
        <authorList>
            <person name="Singleton C.M."/>
            <person name="Petriglieri F."/>
            <person name="Kristensen J.M."/>
            <person name="Kirkegaard R.H."/>
            <person name="Michaelsen T.Y."/>
            <person name="Andersen M.H."/>
            <person name="Karst S.M."/>
            <person name="Dueholm M.S."/>
            <person name="Nielsen P.H."/>
            <person name="Albertsen M."/>
        </authorList>
    </citation>
    <scope>NUCLEOTIDE SEQUENCE [LARGE SCALE GENOMIC DNA]</scope>
    <source>
        <strain evidence="4">Ribe_18-Q3-R11-54_MAXAC.273</strain>
    </source>
</reference>
<dbReference type="Gene3D" id="1.10.10.60">
    <property type="entry name" value="Homeodomain-like"/>
    <property type="match status" value="1"/>
</dbReference>